<keyword evidence="1" id="KW-0732">Signal</keyword>
<reference evidence="3" key="2">
    <citation type="journal article" date="2021" name="PeerJ">
        <title>Extensive microbial diversity within the chicken gut microbiome revealed by metagenomics and culture.</title>
        <authorList>
            <person name="Gilroy R."/>
            <person name="Ravi A."/>
            <person name="Getino M."/>
            <person name="Pursley I."/>
            <person name="Horton D.L."/>
            <person name="Alikhan N.F."/>
            <person name="Baker D."/>
            <person name="Gharbi K."/>
            <person name="Hall N."/>
            <person name="Watson M."/>
            <person name="Adriaenssens E.M."/>
            <person name="Foster-Nyarko E."/>
            <person name="Jarju S."/>
            <person name="Secka A."/>
            <person name="Antonio M."/>
            <person name="Oren A."/>
            <person name="Chaudhuri R.R."/>
            <person name="La Ragione R."/>
            <person name="Hildebrand F."/>
            <person name="Pallen M.J."/>
        </authorList>
    </citation>
    <scope>NUCLEOTIDE SEQUENCE</scope>
    <source>
        <strain evidence="3">B1-20833</strain>
    </source>
</reference>
<evidence type="ECO:0000259" key="2">
    <source>
        <dbReference type="Pfam" id="PF01156"/>
    </source>
</evidence>
<proteinExistence type="predicted"/>
<organism evidence="3 4">
    <name type="scientific">Candidatus Cryptobacteroides intestinavium</name>
    <dbReference type="NCBI Taxonomy" id="2840766"/>
    <lineage>
        <taxon>Bacteria</taxon>
        <taxon>Pseudomonadati</taxon>
        <taxon>Bacteroidota</taxon>
        <taxon>Bacteroidia</taxon>
        <taxon>Bacteroidales</taxon>
        <taxon>Candidatus Cryptobacteroides</taxon>
    </lineage>
</organism>
<dbReference type="Proteomes" id="UP000823661">
    <property type="component" value="Unassembled WGS sequence"/>
</dbReference>
<dbReference type="PANTHER" id="PTHR43264">
    <property type="match status" value="1"/>
</dbReference>
<evidence type="ECO:0000313" key="4">
    <source>
        <dbReference type="Proteomes" id="UP000823661"/>
    </source>
</evidence>
<feature type="chain" id="PRO_5038408028" evidence="1">
    <location>
        <begin position="25"/>
        <end position="343"/>
    </location>
</feature>
<dbReference type="PANTHER" id="PTHR43264:SF1">
    <property type="entry name" value="INOSINE_URIDINE-PREFERRING NUCLEOSIDE HYDROLASE DOMAIN-CONTAINING PROTEIN"/>
    <property type="match status" value="1"/>
</dbReference>
<comment type="caution">
    <text evidence="3">The sequence shown here is derived from an EMBL/GenBank/DDBJ whole genome shotgun (WGS) entry which is preliminary data.</text>
</comment>
<reference evidence="3" key="1">
    <citation type="submission" date="2020-10" db="EMBL/GenBank/DDBJ databases">
        <authorList>
            <person name="Gilroy R."/>
        </authorList>
    </citation>
    <scope>NUCLEOTIDE SEQUENCE</scope>
    <source>
        <strain evidence="3">B1-20833</strain>
    </source>
</reference>
<dbReference type="InterPro" id="IPR036452">
    <property type="entry name" value="Ribo_hydro-like"/>
</dbReference>
<dbReference type="SUPFAM" id="SSF53590">
    <property type="entry name" value="Nucleoside hydrolase"/>
    <property type="match status" value="1"/>
</dbReference>
<sequence length="343" mass="37327">MIMRCIAFLAALLCVAVSCGDRPAEPVPMAVIFDTDMGNDVDDALALDMLYKYVDAGMLDLLAIPVNKEGLAAPEFMDVMGTWYGYPDIPVGIIRDGADCGDDSTSYTRKVLDMKDDKGEPLFARSRSGYGDYPESVDLYRKVLSEAEDGSVTIISVGFSTNLARLLDSGADEYSSLSGKELVAKKVRMLYTMAGNMSDSTFTEYNVVIDIPAAKKVFSEWPTPLVTSPFELGAQIKFPASSIENGFAWAGPHPAVEAYKAFSQMPYDREIWDLTAVLAAVEGGPEYFTVSPRGSITVTDSGGTIFKEGNGDRAYLSVTPQQAENIKTHIVSLITSEPARYRR</sequence>
<feature type="domain" description="Inosine/uridine-preferring nucleoside hydrolase" evidence="2">
    <location>
        <begin position="31"/>
        <end position="308"/>
    </location>
</feature>
<dbReference type="EMBL" id="JADIMI010000067">
    <property type="protein sequence ID" value="MBO8452626.1"/>
    <property type="molecule type" value="Genomic_DNA"/>
</dbReference>
<dbReference type="CDD" id="cd02652">
    <property type="entry name" value="nuc_hydro_2"/>
    <property type="match status" value="1"/>
</dbReference>
<feature type="signal peptide" evidence="1">
    <location>
        <begin position="1"/>
        <end position="24"/>
    </location>
</feature>
<evidence type="ECO:0000313" key="3">
    <source>
        <dbReference type="EMBL" id="MBO8452626.1"/>
    </source>
</evidence>
<gene>
    <name evidence="3" type="ORF">IAC06_07070</name>
</gene>
<dbReference type="Pfam" id="PF01156">
    <property type="entry name" value="IU_nuc_hydro"/>
    <property type="match status" value="1"/>
</dbReference>
<evidence type="ECO:0000256" key="1">
    <source>
        <dbReference type="SAM" id="SignalP"/>
    </source>
</evidence>
<name>A0A9D9HI25_9BACT</name>
<dbReference type="InterPro" id="IPR001910">
    <property type="entry name" value="Inosine/uridine_hydrolase_dom"/>
</dbReference>
<accession>A0A9D9HI25</accession>
<dbReference type="AlphaFoldDB" id="A0A9D9HI25"/>
<keyword evidence="3" id="KW-0378">Hydrolase</keyword>
<protein>
    <submittedName>
        <fullName evidence="3">Nucleoside hydrolase</fullName>
    </submittedName>
</protein>
<dbReference type="Gene3D" id="3.90.245.10">
    <property type="entry name" value="Ribonucleoside hydrolase-like"/>
    <property type="match status" value="1"/>
</dbReference>
<dbReference type="GO" id="GO:0016799">
    <property type="term" value="F:hydrolase activity, hydrolyzing N-glycosyl compounds"/>
    <property type="evidence" value="ECO:0007669"/>
    <property type="project" value="InterPro"/>
</dbReference>
<dbReference type="PROSITE" id="PS51257">
    <property type="entry name" value="PROKAR_LIPOPROTEIN"/>
    <property type="match status" value="1"/>
</dbReference>